<feature type="compositionally biased region" description="Polar residues" evidence="1">
    <location>
        <begin position="18"/>
        <end position="40"/>
    </location>
</feature>
<dbReference type="EMBL" id="KN880432">
    <property type="protein sequence ID" value="KIY74064.1"/>
    <property type="molecule type" value="Genomic_DNA"/>
</dbReference>
<sequence>MSSSGTRTSHLGHAAKKQSLSNFKPMHQVSSSVSGWLTRNGSDKGTIKSSHKPTKSIEVLSPRFGALGTGATVVRTPDEALKDSGILLDERTRGSPTPSGGERQLPMLPTEVESDGESEQVGDYVVTGKATPPPPRPTRSPPLCPRSDSSTSTPLVLAPDLTAAPPRPPFHVILLSDAPPPTVDRSKVIVSLETCTTTYRTTLTTLLSQPSYLAEYLLSLFPQTSRRTSAESLYSTDSEGDDEEQNTQDMYRHHLRSQGLLSDTKPFVIFLFLDRPSVAYPHILSYLRTGMFPRVSNIEQLLELRDEAAFLDYGALHDLCVEAIDQNSAVRRAPLVRSLHASVHSLHALLESTGPAGSRSTPDLTQMAKPSSSRTSNTSAFKPPPTPESWNSNGHPRSSAGSHEHIHGSIKVQPSRPHAPPPAGWI</sequence>
<evidence type="ECO:0008006" key="4">
    <source>
        <dbReference type="Google" id="ProtNLM"/>
    </source>
</evidence>
<feature type="compositionally biased region" description="Basic and acidic residues" evidence="1">
    <location>
        <begin position="84"/>
        <end position="93"/>
    </location>
</feature>
<proteinExistence type="predicted"/>
<dbReference type="OrthoDB" id="3363734at2759"/>
<protein>
    <recommendedName>
        <fullName evidence="4">BTB domain-containing protein</fullName>
    </recommendedName>
</protein>
<dbReference type="AlphaFoldDB" id="A0A0D7BV58"/>
<feature type="compositionally biased region" description="Pro residues" evidence="1">
    <location>
        <begin position="131"/>
        <end position="144"/>
    </location>
</feature>
<evidence type="ECO:0000256" key="1">
    <source>
        <dbReference type="SAM" id="MobiDB-lite"/>
    </source>
</evidence>
<feature type="compositionally biased region" description="Polar residues" evidence="1">
    <location>
        <begin position="358"/>
        <end position="380"/>
    </location>
</feature>
<feature type="compositionally biased region" description="Pro residues" evidence="1">
    <location>
        <begin position="417"/>
        <end position="426"/>
    </location>
</feature>
<feature type="region of interest" description="Disordered" evidence="1">
    <location>
        <begin position="352"/>
        <end position="426"/>
    </location>
</feature>
<dbReference type="InterPro" id="IPR011333">
    <property type="entry name" value="SKP1/BTB/POZ_sf"/>
</dbReference>
<evidence type="ECO:0000313" key="2">
    <source>
        <dbReference type="EMBL" id="KIY74064.1"/>
    </source>
</evidence>
<reference evidence="2 3" key="1">
    <citation type="journal article" date="2015" name="Fungal Genet. Biol.">
        <title>Evolution of novel wood decay mechanisms in Agaricales revealed by the genome sequences of Fistulina hepatica and Cylindrobasidium torrendii.</title>
        <authorList>
            <person name="Floudas D."/>
            <person name="Held B.W."/>
            <person name="Riley R."/>
            <person name="Nagy L.G."/>
            <person name="Koehler G."/>
            <person name="Ransdell A.S."/>
            <person name="Younus H."/>
            <person name="Chow J."/>
            <person name="Chiniquy J."/>
            <person name="Lipzen A."/>
            <person name="Tritt A."/>
            <person name="Sun H."/>
            <person name="Haridas S."/>
            <person name="LaButti K."/>
            <person name="Ohm R.A."/>
            <person name="Kues U."/>
            <person name="Blanchette R.A."/>
            <person name="Grigoriev I.V."/>
            <person name="Minto R.E."/>
            <person name="Hibbett D.S."/>
        </authorList>
    </citation>
    <scope>NUCLEOTIDE SEQUENCE [LARGE SCALE GENOMIC DNA]</scope>
    <source>
        <strain evidence="2 3">FP15055 ss-10</strain>
    </source>
</reference>
<feature type="region of interest" description="Disordered" evidence="1">
    <location>
        <begin position="84"/>
        <end position="154"/>
    </location>
</feature>
<dbReference type="STRING" id="1314674.A0A0D7BV58"/>
<organism evidence="2 3">
    <name type="scientific">Cylindrobasidium torrendii FP15055 ss-10</name>
    <dbReference type="NCBI Taxonomy" id="1314674"/>
    <lineage>
        <taxon>Eukaryota</taxon>
        <taxon>Fungi</taxon>
        <taxon>Dikarya</taxon>
        <taxon>Basidiomycota</taxon>
        <taxon>Agaricomycotina</taxon>
        <taxon>Agaricomycetes</taxon>
        <taxon>Agaricomycetidae</taxon>
        <taxon>Agaricales</taxon>
        <taxon>Marasmiineae</taxon>
        <taxon>Physalacriaceae</taxon>
        <taxon>Cylindrobasidium</taxon>
    </lineage>
</organism>
<dbReference type="SUPFAM" id="SSF54695">
    <property type="entry name" value="POZ domain"/>
    <property type="match status" value="1"/>
</dbReference>
<feature type="compositionally biased region" description="Polar residues" evidence="1">
    <location>
        <begin position="388"/>
        <end position="401"/>
    </location>
</feature>
<name>A0A0D7BV58_9AGAR</name>
<feature type="region of interest" description="Disordered" evidence="1">
    <location>
        <begin position="1"/>
        <end position="54"/>
    </location>
</feature>
<keyword evidence="3" id="KW-1185">Reference proteome</keyword>
<gene>
    <name evidence="2" type="ORF">CYLTODRAFT_484819</name>
</gene>
<dbReference type="Gene3D" id="3.30.710.10">
    <property type="entry name" value="Potassium Channel Kv1.1, Chain A"/>
    <property type="match status" value="1"/>
</dbReference>
<accession>A0A0D7BV58</accession>
<evidence type="ECO:0000313" key="3">
    <source>
        <dbReference type="Proteomes" id="UP000054007"/>
    </source>
</evidence>
<dbReference type="Proteomes" id="UP000054007">
    <property type="component" value="Unassembled WGS sequence"/>
</dbReference>